<protein>
    <recommendedName>
        <fullName evidence="4">Darcynin</fullName>
    </recommendedName>
</protein>
<evidence type="ECO:0000256" key="1">
    <source>
        <dbReference type="ARBA" id="ARBA00006869"/>
    </source>
</evidence>
<evidence type="ECO:0008006" key="4">
    <source>
        <dbReference type="Google" id="ProtNLM"/>
    </source>
</evidence>
<comment type="similarity">
    <text evidence="1">Belongs to the darcynin family.</text>
</comment>
<organism evidence="2 3">
    <name type="scientific">Undibacterium rugosum</name>
    <dbReference type="NCBI Taxonomy" id="2762291"/>
    <lineage>
        <taxon>Bacteria</taxon>
        <taxon>Pseudomonadati</taxon>
        <taxon>Pseudomonadota</taxon>
        <taxon>Betaproteobacteria</taxon>
        <taxon>Burkholderiales</taxon>
        <taxon>Oxalobacteraceae</taxon>
        <taxon>Undibacterium</taxon>
    </lineage>
</organism>
<evidence type="ECO:0000313" key="3">
    <source>
        <dbReference type="Proteomes" id="UP000612361"/>
    </source>
</evidence>
<sequence>MNQHPFTIFVHLKADISWLALNRQERKEFTQTKVFPILKNYPDIRHAHFDAEAFSGITSDIEMFTCDDIRRFYSFFEEFRDSELISKGFFSIVNIFPTIADGYVEFEAAKT</sequence>
<name>A0A923KZ23_9BURK</name>
<keyword evidence="3" id="KW-1185">Reference proteome</keyword>
<evidence type="ECO:0000313" key="2">
    <source>
        <dbReference type="EMBL" id="MBC3935298.1"/>
    </source>
</evidence>
<dbReference type="Proteomes" id="UP000612361">
    <property type="component" value="Unassembled WGS sequence"/>
</dbReference>
<dbReference type="Pfam" id="PF17074">
    <property type="entry name" value="Darcynin"/>
    <property type="match status" value="1"/>
</dbReference>
<gene>
    <name evidence="2" type="ORF">H8K47_07995</name>
</gene>
<proteinExistence type="inferred from homology"/>
<dbReference type="EMBL" id="JACOGG010000007">
    <property type="protein sequence ID" value="MBC3935298.1"/>
    <property type="molecule type" value="Genomic_DNA"/>
</dbReference>
<reference evidence="2" key="1">
    <citation type="submission" date="2020-08" db="EMBL/GenBank/DDBJ databases">
        <title>Novel species isolated from subtropical streams in China.</title>
        <authorList>
            <person name="Lu H."/>
        </authorList>
    </citation>
    <scope>NUCLEOTIDE SEQUENCE</scope>
    <source>
        <strain evidence="2">CY7W</strain>
    </source>
</reference>
<dbReference type="RefSeq" id="WP_186880887.1">
    <property type="nucleotide sequence ID" value="NZ_JACOGG010000007.1"/>
</dbReference>
<dbReference type="AlphaFoldDB" id="A0A923KZ23"/>
<dbReference type="InterPro" id="IPR031409">
    <property type="entry name" value="Darcynin"/>
</dbReference>
<accession>A0A923KZ23</accession>
<comment type="caution">
    <text evidence="2">The sequence shown here is derived from an EMBL/GenBank/DDBJ whole genome shotgun (WGS) entry which is preliminary data.</text>
</comment>